<comment type="caution">
    <text evidence="2">The sequence shown here is derived from an EMBL/GenBank/DDBJ whole genome shotgun (WGS) entry which is preliminary data.</text>
</comment>
<protein>
    <recommendedName>
        <fullName evidence="4">Peptidase C60 sortase A and B</fullName>
    </recommendedName>
</protein>
<dbReference type="Proteomes" id="UP000176863">
    <property type="component" value="Unassembled WGS sequence"/>
</dbReference>
<evidence type="ECO:0000256" key="1">
    <source>
        <dbReference type="ARBA" id="ARBA00022801"/>
    </source>
</evidence>
<dbReference type="InterPro" id="IPR005754">
    <property type="entry name" value="Sortase"/>
</dbReference>
<dbReference type="CDD" id="cd05829">
    <property type="entry name" value="Sortase_F"/>
    <property type="match status" value="1"/>
</dbReference>
<sequence length="200" mass="21125">MNTRPACISAVGAVTALAIAVFLYVAVHALFYASDSGVSAPTSTMIAVVSTSSKPVHLQIPSLHIDANVQHVGINAAGNMQTPDNYTDVGWYKYGTVPGYSGSAVIDGHVDNGLALAGVFKHLGDIELGDDVYIITQGGSKLHFVVTGIELYPYSDAPTDLIFGQNYAPRLNLITCAGTWVAGKKTYSERLVVFTQLSTS</sequence>
<dbReference type="SUPFAM" id="SSF63817">
    <property type="entry name" value="Sortase"/>
    <property type="match status" value="1"/>
</dbReference>
<dbReference type="EMBL" id="MFKT01000007">
    <property type="protein sequence ID" value="OGG53941.1"/>
    <property type="molecule type" value="Genomic_DNA"/>
</dbReference>
<dbReference type="Pfam" id="PF04203">
    <property type="entry name" value="Sortase"/>
    <property type="match status" value="1"/>
</dbReference>
<evidence type="ECO:0008006" key="4">
    <source>
        <dbReference type="Google" id="ProtNLM"/>
    </source>
</evidence>
<dbReference type="Gene3D" id="2.40.260.10">
    <property type="entry name" value="Sortase"/>
    <property type="match status" value="1"/>
</dbReference>
<dbReference type="AlphaFoldDB" id="A0A1F6CY21"/>
<accession>A0A1F6CY21</accession>
<gene>
    <name evidence="2" type="ORF">A2851_03485</name>
</gene>
<reference evidence="2 3" key="1">
    <citation type="journal article" date="2016" name="Nat. Commun.">
        <title>Thousands of microbial genomes shed light on interconnected biogeochemical processes in an aquifer system.</title>
        <authorList>
            <person name="Anantharaman K."/>
            <person name="Brown C.T."/>
            <person name="Hug L.A."/>
            <person name="Sharon I."/>
            <person name="Castelle C.J."/>
            <person name="Probst A.J."/>
            <person name="Thomas B.C."/>
            <person name="Singh A."/>
            <person name="Wilkins M.J."/>
            <person name="Karaoz U."/>
            <person name="Brodie E.L."/>
            <person name="Williams K.H."/>
            <person name="Hubbard S.S."/>
            <person name="Banfield J.F."/>
        </authorList>
    </citation>
    <scope>NUCLEOTIDE SEQUENCE [LARGE SCALE GENOMIC DNA]</scope>
</reference>
<dbReference type="InterPro" id="IPR023365">
    <property type="entry name" value="Sortase_dom-sf"/>
</dbReference>
<evidence type="ECO:0000313" key="3">
    <source>
        <dbReference type="Proteomes" id="UP000176863"/>
    </source>
</evidence>
<keyword evidence="1" id="KW-0378">Hydrolase</keyword>
<dbReference type="InterPro" id="IPR042001">
    <property type="entry name" value="Sortase_F"/>
</dbReference>
<name>A0A1F6CY21_9BACT</name>
<dbReference type="STRING" id="1798480.A2851_03485"/>
<evidence type="ECO:0000313" key="2">
    <source>
        <dbReference type="EMBL" id="OGG53941.1"/>
    </source>
</evidence>
<dbReference type="GO" id="GO:0016787">
    <property type="term" value="F:hydrolase activity"/>
    <property type="evidence" value="ECO:0007669"/>
    <property type="project" value="UniProtKB-KW"/>
</dbReference>
<organism evidence="2 3">
    <name type="scientific">Candidatus Kaiserbacteria bacterium RIFCSPHIGHO2_01_FULL_53_29</name>
    <dbReference type="NCBI Taxonomy" id="1798480"/>
    <lineage>
        <taxon>Bacteria</taxon>
        <taxon>Candidatus Kaiseribacteriota</taxon>
    </lineage>
</organism>
<proteinExistence type="predicted"/>